<organism evidence="2 3">
    <name type="scientific">Amanita muscaria (strain Koide BX008)</name>
    <dbReference type="NCBI Taxonomy" id="946122"/>
    <lineage>
        <taxon>Eukaryota</taxon>
        <taxon>Fungi</taxon>
        <taxon>Dikarya</taxon>
        <taxon>Basidiomycota</taxon>
        <taxon>Agaricomycotina</taxon>
        <taxon>Agaricomycetes</taxon>
        <taxon>Agaricomycetidae</taxon>
        <taxon>Agaricales</taxon>
        <taxon>Pluteineae</taxon>
        <taxon>Amanitaceae</taxon>
        <taxon>Amanita</taxon>
    </lineage>
</organism>
<evidence type="ECO:0000313" key="2">
    <source>
        <dbReference type="EMBL" id="KIL69398.1"/>
    </source>
</evidence>
<dbReference type="InterPro" id="IPR021346">
    <property type="entry name" value="Tma16"/>
</dbReference>
<sequence>MTSAKTKKEKIFHPQSRKAGQLVRASLRKDKLRSLVSKRGLKHHSLADGYRFYHQCVPDEGVLALEELHSIVRDTWLTRFGVELEAEHATRRKGRPKSTSQIKLEELKLRESEEYRTGLEVVDLTHGPTVELFKKWDQKEIAYVEQLRFIRISSTDPSVAVVSRPGKHPSLLVETDVQMRDIS</sequence>
<dbReference type="InParanoid" id="A0A0C2XJY7"/>
<dbReference type="EMBL" id="KN818226">
    <property type="protein sequence ID" value="KIL69398.1"/>
    <property type="molecule type" value="Genomic_DNA"/>
</dbReference>
<dbReference type="Gene3D" id="1.20.1440.170">
    <property type="entry name" value="Translation machinery-associated protein 16-like"/>
    <property type="match status" value="1"/>
</dbReference>
<protein>
    <recommendedName>
        <fullName evidence="4">Translation machinery-associated protein 16</fullName>
    </recommendedName>
</protein>
<dbReference type="InterPro" id="IPR038356">
    <property type="entry name" value="Tma16_sf"/>
</dbReference>
<keyword evidence="3" id="KW-1185">Reference proteome</keyword>
<evidence type="ECO:0000313" key="3">
    <source>
        <dbReference type="Proteomes" id="UP000054549"/>
    </source>
</evidence>
<dbReference type="Pfam" id="PF11176">
    <property type="entry name" value="Tma16"/>
    <property type="match status" value="1"/>
</dbReference>
<comment type="similarity">
    <text evidence="1">Belongs to the TMA16 family.</text>
</comment>
<dbReference type="STRING" id="946122.A0A0C2XJY7"/>
<gene>
    <name evidence="2" type="ORF">M378DRAFT_157658</name>
</gene>
<dbReference type="PANTHER" id="PTHR13349">
    <property type="entry name" value="TRANSLATION MACHINERY-ASSOCIATED PROTEIN 16"/>
    <property type="match status" value="1"/>
</dbReference>
<dbReference type="OrthoDB" id="270284at2759"/>
<dbReference type="Proteomes" id="UP000054549">
    <property type="component" value="Unassembled WGS sequence"/>
</dbReference>
<dbReference type="AlphaFoldDB" id="A0A0C2XJY7"/>
<dbReference type="HOGENOM" id="CLU_106400_0_0_1"/>
<evidence type="ECO:0000256" key="1">
    <source>
        <dbReference type="ARBA" id="ARBA00034127"/>
    </source>
</evidence>
<proteinExistence type="inferred from homology"/>
<accession>A0A0C2XJY7</accession>
<evidence type="ECO:0008006" key="4">
    <source>
        <dbReference type="Google" id="ProtNLM"/>
    </source>
</evidence>
<dbReference type="PANTHER" id="PTHR13349:SF2">
    <property type="entry name" value="TRANSLATION MACHINERY-ASSOCIATED PROTEIN 16"/>
    <property type="match status" value="1"/>
</dbReference>
<dbReference type="GO" id="GO:0005634">
    <property type="term" value="C:nucleus"/>
    <property type="evidence" value="ECO:0007669"/>
    <property type="project" value="TreeGrafter"/>
</dbReference>
<name>A0A0C2XJY7_AMAMK</name>
<reference evidence="2 3" key="1">
    <citation type="submission" date="2014-04" db="EMBL/GenBank/DDBJ databases">
        <title>Evolutionary Origins and Diversification of the Mycorrhizal Mutualists.</title>
        <authorList>
            <consortium name="DOE Joint Genome Institute"/>
            <consortium name="Mycorrhizal Genomics Consortium"/>
            <person name="Kohler A."/>
            <person name="Kuo A."/>
            <person name="Nagy L.G."/>
            <person name="Floudas D."/>
            <person name="Copeland A."/>
            <person name="Barry K.W."/>
            <person name="Cichocki N."/>
            <person name="Veneault-Fourrey C."/>
            <person name="LaButti K."/>
            <person name="Lindquist E.A."/>
            <person name="Lipzen A."/>
            <person name="Lundell T."/>
            <person name="Morin E."/>
            <person name="Murat C."/>
            <person name="Riley R."/>
            <person name="Ohm R."/>
            <person name="Sun H."/>
            <person name="Tunlid A."/>
            <person name="Henrissat B."/>
            <person name="Grigoriev I.V."/>
            <person name="Hibbett D.S."/>
            <person name="Martin F."/>
        </authorList>
    </citation>
    <scope>NUCLEOTIDE SEQUENCE [LARGE SCALE GENOMIC DNA]</scope>
    <source>
        <strain evidence="2 3">Koide BX008</strain>
    </source>
</reference>